<feature type="domain" description="Homing endonuclease LAGLIDADG" evidence="2">
    <location>
        <begin position="39"/>
        <end position="126"/>
    </location>
</feature>
<keyword evidence="3" id="KW-0378">Hydrolase</keyword>
<keyword evidence="3" id="KW-0255">Endonuclease</keyword>
<dbReference type="InterPro" id="IPR004860">
    <property type="entry name" value="LAGLIDADG_dom"/>
</dbReference>
<accession>A0AAD1PUW2</accession>
<evidence type="ECO:0000256" key="1">
    <source>
        <dbReference type="ARBA" id="ARBA00002670"/>
    </source>
</evidence>
<reference evidence="3" key="1">
    <citation type="journal article" date="2023" name="BMC Genomics">
        <title>Chromosome-level genome assemblies of Cutaneotrichosporon spp. (Trichosporonales, Basidiomycota) reveal imbalanced evolution between nucleotide sequences and chromosome synteny.</title>
        <authorList>
            <person name="Kobayashi Y."/>
            <person name="Kayamori A."/>
            <person name="Aoki K."/>
            <person name="Shiwa Y."/>
            <person name="Matsutani M."/>
            <person name="Fujita N."/>
            <person name="Sugita T."/>
            <person name="Iwasaki W."/>
            <person name="Tanaka N."/>
            <person name="Takashima M."/>
        </authorList>
    </citation>
    <scope>NUCLEOTIDE SEQUENCE</scope>
    <source>
        <strain evidence="3">HIS016</strain>
    </source>
</reference>
<keyword evidence="3" id="KW-0496">Mitochondrion</keyword>
<organism evidence="3 4">
    <name type="scientific">Cutaneotrichosporon spelunceum</name>
    <dbReference type="NCBI Taxonomy" id="1672016"/>
    <lineage>
        <taxon>Eukaryota</taxon>
        <taxon>Fungi</taxon>
        <taxon>Dikarya</taxon>
        <taxon>Basidiomycota</taxon>
        <taxon>Agaricomycotina</taxon>
        <taxon>Tremellomycetes</taxon>
        <taxon>Trichosporonales</taxon>
        <taxon>Trichosporonaceae</taxon>
        <taxon>Cutaneotrichosporon</taxon>
    </lineage>
</organism>
<name>A0AAD1PUW2_9TREE</name>
<dbReference type="GO" id="GO:0004519">
    <property type="term" value="F:endonuclease activity"/>
    <property type="evidence" value="ECO:0007669"/>
    <property type="project" value="UniProtKB-KW"/>
</dbReference>
<evidence type="ECO:0000313" key="3">
    <source>
        <dbReference type="EMBL" id="BEJ18297.1"/>
    </source>
</evidence>
<protein>
    <submittedName>
        <fullName evidence="3">LAGLIDADG homing endonuclease</fullName>
    </submittedName>
</protein>
<dbReference type="Gene3D" id="3.10.28.10">
    <property type="entry name" value="Homing endonucleases"/>
    <property type="match status" value="2"/>
</dbReference>
<dbReference type="PANTHER" id="PTHR36181:SF4">
    <property type="entry name" value="LAGLIDADG ENDONUCLEASE"/>
    <property type="match status" value="1"/>
</dbReference>
<dbReference type="EMBL" id="AP028247">
    <property type="protein sequence ID" value="BEJ18297.1"/>
    <property type="molecule type" value="Genomic_DNA"/>
</dbReference>
<gene>
    <name evidence="3" type="primary">lagli</name>
    <name evidence="3" type="ORF">CspeluHIS016_mit100</name>
</gene>
<evidence type="ECO:0000313" key="4">
    <source>
        <dbReference type="Proteomes" id="UP001222932"/>
    </source>
</evidence>
<dbReference type="InterPro" id="IPR027434">
    <property type="entry name" value="Homing_endonucl"/>
</dbReference>
<proteinExistence type="predicted"/>
<dbReference type="PANTHER" id="PTHR36181">
    <property type="entry name" value="INTRON-ENCODED ENDONUCLEASE AI3-RELATED"/>
    <property type="match status" value="1"/>
</dbReference>
<dbReference type="Pfam" id="PF00961">
    <property type="entry name" value="LAGLIDADG_1"/>
    <property type="match status" value="2"/>
</dbReference>
<sequence length="287" mass="33339">MGSSETTRNTSFNLKNFHNHYIRNYKFILPDNNWLIWFIGFVEGDGAILCKNGRPHFVLTQKEGAILYHIKEVLGFGHVKFYLTSSGGYYRYIVSDVRSIKTLSLLFNGNLVLEHRINQLKKWYEIFSLNSEFISLAVLPTLNDTWLSGFTDAEGCFNVNITSRRNTVSGYRISLRFLLDQKNGEMILEHIKILFNFGKVSLRGGTNEVYRFTIDSFKGLINVRDYFLMYPLRTKKAISFAKWNEVYTMRLNKEHLDQKGLNKIKIISKEINKNNRESTKTGSANIK</sequence>
<geneLocation type="mitochondrion" evidence="3"/>
<evidence type="ECO:0000259" key="2">
    <source>
        <dbReference type="Pfam" id="PF00961"/>
    </source>
</evidence>
<keyword evidence="4" id="KW-1185">Reference proteome</keyword>
<feature type="domain" description="Homing endonuclease LAGLIDADG" evidence="2">
    <location>
        <begin position="147"/>
        <end position="247"/>
    </location>
</feature>
<comment type="function">
    <text evidence="1">Mitochondrial DNA endonuclease involved in intron homing.</text>
</comment>
<dbReference type="GO" id="GO:0005739">
    <property type="term" value="C:mitochondrion"/>
    <property type="evidence" value="ECO:0007669"/>
    <property type="project" value="UniProtKB-ARBA"/>
</dbReference>
<dbReference type="InterPro" id="IPR051289">
    <property type="entry name" value="LAGLIDADG_Endonuclease"/>
</dbReference>
<dbReference type="AlphaFoldDB" id="A0AAD1PUW2"/>
<dbReference type="Proteomes" id="UP001222932">
    <property type="component" value="Mitochondrion MT"/>
</dbReference>
<dbReference type="SUPFAM" id="SSF55608">
    <property type="entry name" value="Homing endonucleases"/>
    <property type="match status" value="2"/>
</dbReference>
<keyword evidence="3" id="KW-0540">Nuclease</keyword>